<dbReference type="EMBL" id="WBMS02000017">
    <property type="protein sequence ID" value="MWA02986.1"/>
    <property type="molecule type" value="Genomic_DNA"/>
</dbReference>
<evidence type="ECO:0000313" key="2">
    <source>
        <dbReference type="Proteomes" id="UP000462055"/>
    </source>
</evidence>
<sequence length="77" mass="8629">MSEADGTPQADCDYASRYFEVSLDPANVRQVFEHRTLATDLVRRINPDVDRADLTEVLDSVGYPGAEEPADSRRSRD</sequence>
<dbReference type="Proteomes" id="UP000462055">
    <property type="component" value="Unassembled WGS sequence"/>
</dbReference>
<protein>
    <submittedName>
        <fullName evidence="1">Uncharacterized protein</fullName>
    </submittedName>
</protein>
<organism evidence="1 2">
    <name type="scientific">Actinomadura physcomitrii</name>
    <dbReference type="NCBI Taxonomy" id="2650748"/>
    <lineage>
        <taxon>Bacteria</taxon>
        <taxon>Bacillati</taxon>
        <taxon>Actinomycetota</taxon>
        <taxon>Actinomycetes</taxon>
        <taxon>Streptosporangiales</taxon>
        <taxon>Thermomonosporaceae</taxon>
        <taxon>Actinomadura</taxon>
    </lineage>
</organism>
<evidence type="ECO:0000313" key="1">
    <source>
        <dbReference type="EMBL" id="MWA02986.1"/>
    </source>
</evidence>
<reference evidence="1" key="1">
    <citation type="submission" date="2019-12" db="EMBL/GenBank/DDBJ databases">
        <title>Actinomadura physcomitrii sp. nov., a novel actinomycete isolated from moss [Physcomitrium sphaericum (Ludw) Fuernr].</title>
        <authorList>
            <person name="Zhuang X."/>
        </authorList>
    </citation>
    <scope>NUCLEOTIDE SEQUENCE [LARGE SCALE GENOMIC DNA]</scope>
    <source>
        <strain evidence="1">LD22</strain>
    </source>
</reference>
<gene>
    <name evidence="1" type="ORF">F8568_021925</name>
</gene>
<keyword evidence="2" id="KW-1185">Reference proteome</keyword>
<dbReference type="RefSeq" id="WP_151595650.1">
    <property type="nucleotide sequence ID" value="NZ_WBMS02000017.1"/>
</dbReference>
<accession>A0A6I4ML79</accession>
<proteinExistence type="predicted"/>
<name>A0A6I4ML79_9ACTN</name>
<comment type="caution">
    <text evidence="1">The sequence shown here is derived from an EMBL/GenBank/DDBJ whole genome shotgun (WGS) entry which is preliminary data.</text>
</comment>
<dbReference type="AlphaFoldDB" id="A0A6I4ML79"/>